<accession>D1Z1N5</accession>
<dbReference type="InterPro" id="IPR007160">
    <property type="entry name" value="DUF362"/>
</dbReference>
<organism evidence="2 3">
    <name type="scientific">Methanocella paludicola (strain DSM 17711 / JCM 13418 / NBRC 101707 / SANAE)</name>
    <dbReference type="NCBI Taxonomy" id="304371"/>
    <lineage>
        <taxon>Archaea</taxon>
        <taxon>Methanobacteriati</taxon>
        <taxon>Methanobacteriota</taxon>
        <taxon>Stenosarchaea group</taxon>
        <taxon>Methanomicrobia</taxon>
        <taxon>Methanocellales</taxon>
        <taxon>Methanocellaceae</taxon>
        <taxon>Methanocella</taxon>
    </lineage>
</organism>
<dbReference type="EMBL" id="AP011532">
    <property type="protein sequence ID" value="BAI62607.1"/>
    <property type="molecule type" value="Genomic_DNA"/>
</dbReference>
<dbReference type="STRING" id="304371.MCP_2535"/>
<protein>
    <recommendedName>
        <fullName evidence="1">DUF362 domain-containing protein</fullName>
    </recommendedName>
</protein>
<evidence type="ECO:0000313" key="3">
    <source>
        <dbReference type="Proteomes" id="UP000001882"/>
    </source>
</evidence>
<keyword evidence="3" id="KW-1185">Reference proteome</keyword>
<sequence>MKVAIIKDDTLDYCREAPFHPSRRYPEYPFTDICEDNRIYDRIRDIFHQMGMDSRNYGRLDWNPLGGIIRPGNMITIKPNFVGHANPVDNVEAMITQGCIIRAVLDYVYMALEGRGTITIADAPSIDTDFDQVRKVTGIDRIAEYYEANAEVKINIVDMRKEVGHMRMGKLVHEELKGDPLGYTIVDLKGDSAHAGIIGQYKKFRSFNYSKEVMMQHHNSDKNEYCIGNSVLAADVIINLPKLKTHNKTGMTCALKNLVGINGYKDWLPHHRAGPSEAGGDEYAQKDLRKDLSVMLRDEIQVTDNMLLVIPLKALSDALYYSKLALPFHDQYYNGCWHGNDTLPRTIYDLNRIIFYADRDGTMRDTAQRRMFILVDGVIGGEKEGPQTPSAKKCGVLVAGHDPVEVDLTCSRIMGFDYLKMPMFKYPMEGGKYGLFKDGLDGIRIISDKCRELDGVYDAYNCNFIPSKGWLGHIELMRSTTIERSTMSGAEIARTHGRTM</sequence>
<proteinExistence type="predicted"/>
<dbReference type="InParanoid" id="D1Z1N5"/>
<feature type="domain" description="DUF362" evidence="1">
    <location>
        <begin position="75"/>
        <end position="149"/>
    </location>
</feature>
<evidence type="ECO:0000259" key="1">
    <source>
        <dbReference type="Pfam" id="PF04015"/>
    </source>
</evidence>
<feature type="domain" description="DUF362" evidence="1">
    <location>
        <begin position="206"/>
        <end position="411"/>
    </location>
</feature>
<dbReference type="eggNOG" id="arCOG02447">
    <property type="taxonomic scope" value="Archaea"/>
</dbReference>
<dbReference type="Proteomes" id="UP000001882">
    <property type="component" value="Chromosome"/>
</dbReference>
<dbReference type="Pfam" id="PF04015">
    <property type="entry name" value="DUF362"/>
    <property type="match status" value="2"/>
</dbReference>
<name>D1Z1N5_METPS</name>
<reference evidence="2 3" key="2">
    <citation type="journal article" date="2008" name="Int. J. Syst. Evol. Microbiol.">
        <title>Methanocella paludicola gen. nov., sp. nov., a methane-producing archaeon, the first isolate of the lineage 'Rice Cluster I', and proposal of the new archaeal order Methanocellales ord. nov.</title>
        <authorList>
            <person name="Sakai S."/>
            <person name="Imachi H."/>
            <person name="Hanada S."/>
            <person name="Ohashi A."/>
            <person name="Harada H."/>
            <person name="Kamagata Y."/>
        </authorList>
    </citation>
    <scope>NUCLEOTIDE SEQUENCE [LARGE SCALE GENOMIC DNA]</scope>
    <source>
        <strain evidence="3">DSM 17711 / JCM 13418 / NBRC 101707 / SANAE</strain>
    </source>
</reference>
<reference evidence="3" key="3">
    <citation type="journal article" date="2011" name="PLoS ONE">
        <title>Genome sequence of a mesophilic hydrogenotrophic methanogen Methanocella paludicola, the first cultivated representative of the order Methanocellales.</title>
        <authorList>
            <person name="Sakai S."/>
            <person name="Takaki Y."/>
            <person name="Shimamura S."/>
            <person name="Sekine M."/>
            <person name="Tajima T."/>
            <person name="Kosugi H."/>
            <person name="Ichikawa N."/>
            <person name="Tasumi E."/>
            <person name="Hiraki A.T."/>
            <person name="Shimizu A."/>
            <person name="Kato Y."/>
            <person name="Nishiko R."/>
            <person name="Mori K."/>
            <person name="Fujita N."/>
            <person name="Imachi H."/>
            <person name="Takai K."/>
        </authorList>
    </citation>
    <scope>NUCLEOTIDE SEQUENCE [LARGE SCALE GENOMIC DNA]</scope>
    <source>
        <strain evidence="3">DSM 17711 / JCM 13418 / NBRC 101707 / SANAE</strain>
    </source>
</reference>
<dbReference type="AlphaFoldDB" id="D1Z1N5"/>
<gene>
    <name evidence="2" type="ordered locus">MCP_2535</name>
</gene>
<reference evidence="2 3" key="1">
    <citation type="journal article" date="2007" name="Appl. Environ. Microbiol.">
        <title>Isolation of key methanogens for global methane emission from rice paddy fields: a novel isolate affiliated with the clone cluster rice cluster I.</title>
        <authorList>
            <person name="Sakai S."/>
            <person name="Imachi H."/>
            <person name="Sekiguchi Y."/>
            <person name="Ohashi A."/>
            <person name="Harada H."/>
            <person name="Kamagata Y."/>
        </authorList>
    </citation>
    <scope>NUCLEOTIDE SEQUENCE [LARGE SCALE GENOMIC DNA]</scope>
    <source>
        <strain evidence="3">DSM 17711 / JCM 13418 / NBRC 101707 / SANAE</strain>
    </source>
</reference>
<evidence type="ECO:0000313" key="2">
    <source>
        <dbReference type="EMBL" id="BAI62607.1"/>
    </source>
</evidence>
<dbReference type="KEGG" id="mpd:MCP_2535"/>
<dbReference type="PATRIC" id="fig|304371.9.peg.2589"/>
<dbReference type="OrthoDB" id="2837at2157"/>